<name>A0AAD6Z9P2_9AGAR</name>
<keyword evidence="2" id="KW-1185">Reference proteome</keyword>
<organism evidence="1 2">
    <name type="scientific">Mycena albidolilacea</name>
    <dbReference type="NCBI Taxonomy" id="1033008"/>
    <lineage>
        <taxon>Eukaryota</taxon>
        <taxon>Fungi</taxon>
        <taxon>Dikarya</taxon>
        <taxon>Basidiomycota</taxon>
        <taxon>Agaricomycotina</taxon>
        <taxon>Agaricomycetes</taxon>
        <taxon>Agaricomycetidae</taxon>
        <taxon>Agaricales</taxon>
        <taxon>Marasmiineae</taxon>
        <taxon>Mycenaceae</taxon>
        <taxon>Mycena</taxon>
    </lineage>
</organism>
<dbReference type="AlphaFoldDB" id="A0AAD6Z9P2"/>
<sequence>MEQYRSGSRLVLSKVIISGTRSSSLMGLVIISRTEDLNNQYVHQRMMIPFKLCLLGFKAECENRLLENKASLKREGTLQVQVKSLRDTIQLDKKSSMKYARNLSKRNWDVMNGCFVALKLTGKSTNYAVGPWRELVSMVDALPSAQWGRLSLWLSQLKMSHETLWMKELWIIQMKDKEPEYQLECAGPKYEGIPVPAAEYEEPMNELEYAGLLYEPDSFSVPMEDILVNPIESATGLDDYNMEDIFPNFDPQVFDFGSTYDLLLLPAPPASSPPTTVVTEGMQSTWKHKTRELEVDVRNIIPESQGCARFRARVRVEGPE</sequence>
<protein>
    <submittedName>
        <fullName evidence="1">Uncharacterized protein</fullName>
    </submittedName>
</protein>
<dbReference type="Proteomes" id="UP001218218">
    <property type="component" value="Unassembled WGS sequence"/>
</dbReference>
<evidence type="ECO:0000313" key="1">
    <source>
        <dbReference type="EMBL" id="KAJ7312601.1"/>
    </source>
</evidence>
<comment type="caution">
    <text evidence="1">The sequence shown here is derived from an EMBL/GenBank/DDBJ whole genome shotgun (WGS) entry which is preliminary data.</text>
</comment>
<dbReference type="EMBL" id="JARIHO010000071">
    <property type="protein sequence ID" value="KAJ7312601.1"/>
    <property type="molecule type" value="Genomic_DNA"/>
</dbReference>
<gene>
    <name evidence="1" type="ORF">DFH08DRAFT_822042</name>
</gene>
<proteinExistence type="predicted"/>
<reference evidence="1" key="1">
    <citation type="submission" date="2023-03" db="EMBL/GenBank/DDBJ databases">
        <title>Massive genome expansion in bonnet fungi (Mycena s.s.) driven by repeated elements and novel gene families across ecological guilds.</title>
        <authorList>
            <consortium name="Lawrence Berkeley National Laboratory"/>
            <person name="Harder C.B."/>
            <person name="Miyauchi S."/>
            <person name="Viragh M."/>
            <person name="Kuo A."/>
            <person name="Thoen E."/>
            <person name="Andreopoulos B."/>
            <person name="Lu D."/>
            <person name="Skrede I."/>
            <person name="Drula E."/>
            <person name="Henrissat B."/>
            <person name="Morin E."/>
            <person name="Kohler A."/>
            <person name="Barry K."/>
            <person name="LaButti K."/>
            <person name="Morin E."/>
            <person name="Salamov A."/>
            <person name="Lipzen A."/>
            <person name="Mereny Z."/>
            <person name="Hegedus B."/>
            <person name="Baldrian P."/>
            <person name="Stursova M."/>
            <person name="Weitz H."/>
            <person name="Taylor A."/>
            <person name="Grigoriev I.V."/>
            <person name="Nagy L.G."/>
            <person name="Martin F."/>
            <person name="Kauserud H."/>
        </authorList>
    </citation>
    <scope>NUCLEOTIDE SEQUENCE</scope>
    <source>
        <strain evidence="1">CBHHK002</strain>
    </source>
</reference>
<evidence type="ECO:0000313" key="2">
    <source>
        <dbReference type="Proteomes" id="UP001218218"/>
    </source>
</evidence>
<accession>A0AAD6Z9P2</accession>